<feature type="chain" id="PRO_5043676698" evidence="1">
    <location>
        <begin position="20"/>
        <end position="304"/>
    </location>
</feature>
<protein>
    <submittedName>
        <fullName evidence="3">1-phosphatidylinositol phosphodiesterase-like</fullName>
    </submittedName>
</protein>
<dbReference type="Gene3D" id="3.20.20.190">
    <property type="entry name" value="Phosphatidylinositol (PI) phosphodiesterase"/>
    <property type="match status" value="1"/>
</dbReference>
<dbReference type="SMART" id="SM00148">
    <property type="entry name" value="PLCXc"/>
    <property type="match status" value="1"/>
</dbReference>
<dbReference type="Proteomes" id="UP001474421">
    <property type="component" value="Unassembled WGS sequence"/>
</dbReference>
<keyword evidence="1" id="KW-0732">Signal</keyword>
<evidence type="ECO:0000313" key="4">
    <source>
        <dbReference type="Proteomes" id="UP001474421"/>
    </source>
</evidence>
<dbReference type="InterPro" id="IPR051057">
    <property type="entry name" value="PI-PLC_domain"/>
</dbReference>
<keyword evidence="4" id="KW-1185">Reference proteome</keyword>
<dbReference type="PANTHER" id="PTHR13593">
    <property type="match status" value="1"/>
</dbReference>
<dbReference type="CDD" id="cd08586">
    <property type="entry name" value="PI-PLCc_BcPLC_like"/>
    <property type="match status" value="1"/>
</dbReference>
<dbReference type="InterPro" id="IPR017946">
    <property type="entry name" value="PLC-like_Pdiesterase_TIM-brl"/>
</dbReference>
<dbReference type="Pfam" id="PF00388">
    <property type="entry name" value="PI-PLC-X"/>
    <property type="match status" value="1"/>
</dbReference>
<organism evidence="3 4">
    <name type="scientific">Crotalus adamanteus</name>
    <name type="common">Eastern diamondback rattlesnake</name>
    <dbReference type="NCBI Taxonomy" id="8729"/>
    <lineage>
        <taxon>Eukaryota</taxon>
        <taxon>Metazoa</taxon>
        <taxon>Chordata</taxon>
        <taxon>Craniata</taxon>
        <taxon>Vertebrata</taxon>
        <taxon>Euteleostomi</taxon>
        <taxon>Lepidosauria</taxon>
        <taxon>Squamata</taxon>
        <taxon>Bifurcata</taxon>
        <taxon>Unidentata</taxon>
        <taxon>Episquamata</taxon>
        <taxon>Toxicofera</taxon>
        <taxon>Serpentes</taxon>
        <taxon>Colubroidea</taxon>
        <taxon>Viperidae</taxon>
        <taxon>Crotalinae</taxon>
        <taxon>Crotalus</taxon>
    </lineage>
</organism>
<proteinExistence type="predicted"/>
<name>A0AAW1BYW3_CROAD</name>
<evidence type="ECO:0000259" key="2">
    <source>
        <dbReference type="SMART" id="SM00148"/>
    </source>
</evidence>
<dbReference type="AlphaFoldDB" id="A0AAW1BYW3"/>
<dbReference type="SUPFAM" id="SSF51695">
    <property type="entry name" value="PLC-like phosphodiesterases"/>
    <property type="match status" value="1"/>
</dbReference>
<comment type="caution">
    <text evidence="3">The sequence shown here is derived from an EMBL/GenBank/DDBJ whole genome shotgun (WGS) entry which is preliminary data.</text>
</comment>
<gene>
    <name evidence="3" type="ORF">NXF25_006238</name>
</gene>
<evidence type="ECO:0000256" key="1">
    <source>
        <dbReference type="SAM" id="SignalP"/>
    </source>
</evidence>
<dbReference type="GO" id="GO:0008081">
    <property type="term" value="F:phosphoric diester hydrolase activity"/>
    <property type="evidence" value="ECO:0007669"/>
    <property type="project" value="InterPro"/>
</dbReference>
<accession>A0AAW1BYW3</accession>
<dbReference type="InterPro" id="IPR000909">
    <property type="entry name" value="PLipase_C_PInositol-sp_X_dom"/>
</dbReference>
<dbReference type="EMBL" id="JAOTOJ010000002">
    <property type="protein sequence ID" value="KAK9407464.1"/>
    <property type="molecule type" value="Genomic_DNA"/>
</dbReference>
<dbReference type="PROSITE" id="PS50007">
    <property type="entry name" value="PIPLC_X_DOMAIN"/>
    <property type="match status" value="1"/>
</dbReference>
<feature type="domain" description="Phosphatidylinositol-specific phospholipase C X" evidence="2">
    <location>
        <begin position="50"/>
        <end position="188"/>
    </location>
</feature>
<dbReference type="PANTHER" id="PTHR13593:SF113">
    <property type="entry name" value="SI:DKEY-266F7.9"/>
    <property type="match status" value="1"/>
</dbReference>
<feature type="signal peptide" evidence="1">
    <location>
        <begin position="1"/>
        <end position="19"/>
    </location>
</feature>
<reference evidence="3 4" key="1">
    <citation type="journal article" date="2024" name="Proc. Natl. Acad. Sci. U.S.A.">
        <title>The genetic regulatory architecture and epigenomic basis for age-related changes in rattlesnake venom.</title>
        <authorList>
            <person name="Hogan M.P."/>
            <person name="Holding M.L."/>
            <person name="Nystrom G.S."/>
            <person name="Colston T.J."/>
            <person name="Bartlett D.A."/>
            <person name="Mason A.J."/>
            <person name="Ellsworth S.A."/>
            <person name="Rautsaw R.M."/>
            <person name="Lawrence K.C."/>
            <person name="Strickland J.L."/>
            <person name="He B."/>
            <person name="Fraser P."/>
            <person name="Margres M.J."/>
            <person name="Gilbert D.M."/>
            <person name="Gibbs H.L."/>
            <person name="Parkinson C.L."/>
            <person name="Rokyta D.R."/>
        </authorList>
    </citation>
    <scope>NUCLEOTIDE SEQUENCE [LARGE SCALE GENOMIC DNA]</scope>
    <source>
        <strain evidence="3">DRR0105</strain>
    </source>
</reference>
<dbReference type="GO" id="GO:0006629">
    <property type="term" value="P:lipid metabolic process"/>
    <property type="evidence" value="ECO:0007669"/>
    <property type="project" value="InterPro"/>
</dbReference>
<sequence>MFSALQKIMIYLFLFQMDTMECGKRQQTEAFDNTFWPASYLSDWMSGLPDHLSLSKISIPGTHDSMSVLGGPKICCQTWPLEAQLAAGVRFLDIRCKLENGRFLIYHVNTFQEADFSDVLEGTLSFLNQHPGETVLMRVKEELPFIPNVDYASRFQRYLAEEGWNKVWMKEAIPTLRQARGKIIILEELEKEVLGVPYEELSVSDVWHVFCPECKWEQVKEHLDLATTGDPNVLHLTFCSGNGLFTNPEKLARDINPRCHQYLKSQAGPALCWGVVILDFPGTGLIQTIVESNFGTQHYDDVTI</sequence>
<evidence type="ECO:0000313" key="3">
    <source>
        <dbReference type="EMBL" id="KAK9407464.1"/>
    </source>
</evidence>